<dbReference type="Pfam" id="PF25000">
    <property type="entry name" value="DUF7779"/>
    <property type="match status" value="1"/>
</dbReference>
<organism evidence="2 3">
    <name type="scientific">Aspergillus sclerotioniger CBS 115572</name>
    <dbReference type="NCBI Taxonomy" id="1450535"/>
    <lineage>
        <taxon>Eukaryota</taxon>
        <taxon>Fungi</taxon>
        <taxon>Dikarya</taxon>
        <taxon>Ascomycota</taxon>
        <taxon>Pezizomycotina</taxon>
        <taxon>Eurotiomycetes</taxon>
        <taxon>Eurotiomycetidae</taxon>
        <taxon>Eurotiales</taxon>
        <taxon>Aspergillaceae</taxon>
        <taxon>Aspergillus</taxon>
        <taxon>Aspergillus subgen. Circumdati</taxon>
    </lineage>
</organism>
<accession>A0A317WZW1</accession>
<dbReference type="Pfam" id="PF13424">
    <property type="entry name" value="TPR_12"/>
    <property type="match status" value="1"/>
</dbReference>
<dbReference type="AlphaFoldDB" id="A0A317WZW1"/>
<dbReference type="PANTHER" id="PTHR35205:SF1">
    <property type="entry name" value="ZU5 DOMAIN-CONTAINING PROTEIN"/>
    <property type="match status" value="1"/>
</dbReference>
<dbReference type="Gene3D" id="1.25.40.10">
    <property type="entry name" value="Tetratricopeptide repeat domain"/>
    <property type="match status" value="1"/>
</dbReference>
<dbReference type="SUPFAM" id="SSF48452">
    <property type="entry name" value="TPR-like"/>
    <property type="match status" value="1"/>
</dbReference>
<keyword evidence="3" id="KW-1185">Reference proteome</keyword>
<proteinExistence type="predicted"/>
<evidence type="ECO:0000313" key="3">
    <source>
        <dbReference type="Proteomes" id="UP000246702"/>
    </source>
</evidence>
<dbReference type="STRING" id="1450535.A0A317WZW1"/>
<dbReference type="RefSeq" id="XP_025469637.1">
    <property type="nucleotide sequence ID" value="XM_025613767.1"/>
</dbReference>
<dbReference type="Gene3D" id="3.40.50.300">
    <property type="entry name" value="P-loop containing nucleotide triphosphate hydrolases"/>
    <property type="match status" value="1"/>
</dbReference>
<dbReference type="Proteomes" id="UP000246702">
    <property type="component" value="Unassembled WGS sequence"/>
</dbReference>
<protein>
    <submittedName>
        <fullName evidence="2">Tetratricopeptide repeat domain-containing protein</fullName>
    </submittedName>
</protein>
<reference evidence="2 3" key="1">
    <citation type="submission" date="2016-12" db="EMBL/GenBank/DDBJ databases">
        <title>The genomes of Aspergillus section Nigri reveals drivers in fungal speciation.</title>
        <authorList>
            <consortium name="DOE Joint Genome Institute"/>
            <person name="Vesth T.C."/>
            <person name="Nybo J."/>
            <person name="Theobald S."/>
            <person name="Brandl J."/>
            <person name="Frisvad J.C."/>
            <person name="Nielsen K.F."/>
            <person name="Lyhne E.K."/>
            <person name="Kogle M.E."/>
            <person name="Kuo A."/>
            <person name="Riley R."/>
            <person name="Clum A."/>
            <person name="Nolan M."/>
            <person name="Lipzen A."/>
            <person name="Salamov A."/>
            <person name="Henrissat B."/>
            <person name="Wiebenga A."/>
            <person name="De Vries R.P."/>
            <person name="Grigoriev I.V."/>
            <person name="Mortensen U.H."/>
            <person name="Andersen M.R."/>
            <person name="Baker S.E."/>
        </authorList>
    </citation>
    <scope>NUCLEOTIDE SEQUENCE [LARGE SCALE GENOMIC DNA]</scope>
    <source>
        <strain evidence="2 3">CBS 115572</strain>
    </source>
</reference>
<evidence type="ECO:0000259" key="1">
    <source>
        <dbReference type="Pfam" id="PF25000"/>
    </source>
</evidence>
<dbReference type="EMBL" id="MSFK01000008">
    <property type="protein sequence ID" value="PWY91909.1"/>
    <property type="molecule type" value="Genomic_DNA"/>
</dbReference>
<dbReference type="SUPFAM" id="SSF52540">
    <property type="entry name" value="P-loop containing nucleoside triphosphate hydrolases"/>
    <property type="match status" value="1"/>
</dbReference>
<dbReference type="GeneID" id="37115910"/>
<sequence length="822" mass="93733">MFGLTPCLFIKSIDHRELPRFNNLLNFYPIQRRHEYAMTSEVLPEAEQMRLAEGPSNMATEGIPLDVGSIHPATPRTEIRKALDLPCYLLDKPYANEYFCGREDILERLAVELLPSKTVDTALGTGLWQFALCGFGGVGKTEIAREFCRRYKACFDAVFWDLADEIANLDHRYQQIALALGLEDSSECKSQFASRETVRGWLSKPRKQTLESNELGQVSQDDSEANWLLIFDNADDITILEDYWPQGNGSILITSRNPSAKSLLTQRPSGLDLGPLSRKDSIILFNHLVTVSDELEGTTTRQTCTPLAISQMAGIIRRQDLALSKCLELYEDHEEHASLYESNFYTNMVTYSQIRQLLELITFFDPDVIQEEALMKASMYMNGEGIHYNKSNYIEARSDLLQSSIIQRDEEKQQLSTHRVVQNLMLILMDFSRKSFMFDNVVRILWAVWPSAMPQPSKEPDLPKPKSSGGRLLIERWPICAAIYPHVLRLHQLWPGIANPSEATSLLFAKLLTEAAWYQKERGQTRHFDGFFETAQNICDSSTHPDRDSLLADIHFCLGSIAMDTNDFNTSRSHKERSLDIVSKICKDLNTADEKLYLAYAERGVSRIQDKRYEEGEADLKEALRIRKALGNYVPRSAEAHLSHALLAQGKLEECDTLLLDSLAGREKALGRDDQESIRTGLILYALGSLRAKQNQWDESFTYHQRAWQHMRATVGEKDIYAINAAHKVAEHHFRLGDNQNAIAIITRALSTLSVDQIAHKNQIARTSFLEGKVYEAMGEKHEASHPFRVAYWFRKEITNEDRDIKSLTMDDFDEIVAFWAR</sequence>
<evidence type="ECO:0000313" key="2">
    <source>
        <dbReference type="EMBL" id="PWY91909.1"/>
    </source>
</evidence>
<dbReference type="Pfam" id="PF13374">
    <property type="entry name" value="TPR_10"/>
    <property type="match status" value="1"/>
</dbReference>
<dbReference type="InterPro" id="IPR027417">
    <property type="entry name" value="P-loop_NTPase"/>
</dbReference>
<dbReference type="InterPro" id="IPR056681">
    <property type="entry name" value="DUF7779"/>
</dbReference>
<name>A0A317WZW1_9EURO</name>
<comment type="caution">
    <text evidence="2">The sequence shown here is derived from an EMBL/GenBank/DDBJ whole genome shotgun (WGS) entry which is preliminary data.</text>
</comment>
<dbReference type="InterPro" id="IPR011990">
    <property type="entry name" value="TPR-like_helical_dom_sf"/>
</dbReference>
<dbReference type="OrthoDB" id="6161812at2759"/>
<feature type="domain" description="DUF7779" evidence="1">
    <location>
        <begin position="354"/>
        <end position="430"/>
    </location>
</feature>
<dbReference type="PANTHER" id="PTHR35205">
    <property type="entry name" value="NB-ARC AND TPR DOMAIN PROTEIN"/>
    <property type="match status" value="1"/>
</dbReference>
<gene>
    <name evidence="2" type="ORF">BO94DRAFT_555076</name>
</gene>